<reference evidence="4" key="1">
    <citation type="submission" date="2021-05" db="EMBL/GenBank/DDBJ databases">
        <title>A free-living protist that lacks canonical eukaryotic 1 DNA replication and segregation systems.</title>
        <authorList>
            <person name="Salas-Leiva D.E."/>
            <person name="Tromer E.C."/>
            <person name="Curtis B.A."/>
            <person name="Jerlstrom-Hultqvist J."/>
            <person name="Kolisko M."/>
            <person name="Yi Z."/>
            <person name="Salas-Leiva J.S."/>
            <person name="Gallot-Lavallee L."/>
            <person name="Kops G.J.P.L."/>
            <person name="Archibald J.M."/>
            <person name="Simpson A.G.B."/>
            <person name="Roger A.J."/>
        </authorList>
    </citation>
    <scope>NUCLEOTIDE SEQUENCE</scope>
    <source>
        <strain evidence="4">BICM</strain>
    </source>
</reference>
<dbReference type="EMBL" id="JAHDYR010000021">
    <property type="protein sequence ID" value="KAG9393735.1"/>
    <property type="molecule type" value="Genomic_DNA"/>
</dbReference>
<sequence>MQGLTGRYEDEITALLEETTHRMNLFKDRIHEQQECELVQDALQKLNHQHQLEREQFIERFQKYKSDCEARLAEIKRASRARVDKISDDVRKAKDAVIAKQDKAQELERELARLQESRAGSDADHEAELRRVMDESRAELERKGAVFTEEMRAARTEAEGQLKSLRDELLGQVNAAESRENDAKTELSAANDRNAQLTEELAHERESRALLQARYDKEVVALSGLRLQHSAADGEAARLRDEVARLTQANEELEKMIRDRGDEYAVKIAGFEAQNKRMTGDLRNSAEMMISKNKEIAQLEDELEQVKLSLEESEKRESSLAAELEQEKEKAAALASEGSASDELVSQVKAELDNVRRQLDETRERLQATTVSRDKFEAKAVELAEQLADSKEGQTRTDTDLATERATVAQLQAKVEQLDTELADSKAEAVDWAKKAVDLGDNITALKEKLALEREETDALRARIAQTVQTGDARASDAVKRAEALAAQVDRLGVELREAQEATAAAEERVTAIEAEKEAEIAQIRQEMDQAAKDAASAAEKAESTIEGLTEDNTALKTDLESTTARMAELQDRVSSMADSTDSQVTGLEERVQTLLAELDSKHSQLELSLAANGKADRELASLRDTVAAQDERIAEEQATVGKLRAALEEAKAARASDLEALREEMADALDEKDRVHEEKLKAALKANDASAGEWQTRVDELEEKLKMMGQAAQEAATAAKVSMNETMDQHEAAVARLEKDHRAALDKLEADLAADKEAALNRLGAEHAAGVEQVMATMRAQQEEAAAKVRGLQQVIAQAEATVESRDRDLLGLQERFDSLMQSHDALVVTLDDAKKRIAQTAADGDATLKEERVLFQQRLADELRRAQEEIEVARSEKDAEIDRLTTDMENLRYDLESRYEELLAQYESERRDFDSRPPRQEDLEAIAELEQMAAEQQQVMGRLRREIEYYKRELVNREESYNKTFSRTPNVGVIDPLGRSKPGSGSAGQLPPLNLGGKTTGGSQRIGSARRGR</sequence>
<keyword evidence="1 2" id="KW-0175">Coiled coil</keyword>
<gene>
    <name evidence="4" type="ORF">J8273_4854</name>
</gene>
<feature type="region of interest" description="Disordered" evidence="3">
    <location>
        <begin position="310"/>
        <end position="343"/>
    </location>
</feature>
<accession>A0A8J6AX55</accession>
<feature type="coiled-coil region" evidence="2">
    <location>
        <begin position="90"/>
        <end position="124"/>
    </location>
</feature>
<dbReference type="PANTHER" id="PTHR18870:SF9">
    <property type="entry name" value="PROTEIN TAG-278-RELATED"/>
    <property type="match status" value="1"/>
</dbReference>
<dbReference type="PANTHER" id="PTHR18870">
    <property type="entry name" value="PROTEIN TAG-278-RELATED"/>
    <property type="match status" value="1"/>
</dbReference>
<feature type="region of interest" description="Disordered" evidence="3">
    <location>
        <begin position="532"/>
        <end position="560"/>
    </location>
</feature>
<feature type="compositionally biased region" description="Low complexity" evidence="3">
    <location>
        <begin position="332"/>
        <end position="343"/>
    </location>
</feature>
<organism evidence="4 5">
    <name type="scientific">Carpediemonas membranifera</name>
    <dbReference type="NCBI Taxonomy" id="201153"/>
    <lineage>
        <taxon>Eukaryota</taxon>
        <taxon>Metamonada</taxon>
        <taxon>Carpediemonas-like organisms</taxon>
        <taxon>Carpediemonas</taxon>
    </lineage>
</organism>
<proteinExistence type="predicted"/>
<evidence type="ECO:0000313" key="4">
    <source>
        <dbReference type="EMBL" id="KAG9393735.1"/>
    </source>
</evidence>
<feature type="coiled-coil region" evidence="2">
    <location>
        <begin position="858"/>
        <end position="955"/>
    </location>
</feature>
<evidence type="ECO:0000313" key="5">
    <source>
        <dbReference type="Proteomes" id="UP000717585"/>
    </source>
</evidence>
<name>A0A8J6AX55_9EUKA</name>
<dbReference type="AlphaFoldDB" id="A0A8J6AX55"/>
<evidence type="ECO:0000256" key="2">
    <source>
        <dbReference type="SAM" id="Coils"/>
    </source>
</evidence>
<feature type="region of interest" description="Disordered" evidence="3">
    <location>
        <begin position="970"/>
        <end position="1015"/>
    </location>
</feature>
<comment type="caution">
    <text evidence="4">The sequence shown here is derived from an EMBL/GenBank/DDBJ whole genome shotgun (WGS) entry which is preliminary data.</text>
</comment>
<feature type="coiled-coil region" evidence="2">
    <location>
        <begin position="620"/>
        <end position="748"/>
    </location>
</feature>
<protein>
    <submittedName>
        <fullName evidence="4">Chromosome partition protein Smc</fullName>
    </submittedName>
</protein>
<dbReference type="OrthoDB" id="2279155at2759"/>
<keyword evidence="5" id="KW-1185">Reference proteome</keyword>
<evidence type="ECO:0000256" key="3">
    <source>
        <dbReference type="SAM" id="MobiDB-lite"/>
    </source>
</evidence>
<feature type="compositionally biased region" description="Polar residues" evidence="3">
    <location>
        <begin position="551"/>
        <end position="560"/>
    </location>
</feature>
<dbReference type="Proteomes" id="UP000717585">
    <property type="component" value="Unassembled WGS sequence"/>
</dbReference>
<evidence type="ECO:0000256" key="1">
    <source>
        <dbReference type="ARBA" id="ARBA00023054"/>
    </source>
</evidence>